<dbReference type="Pfam" id="PF13302">
    <property type="entry name" value="Acetyltransf_3"/>
    <property type="match status" value="1"/>
</dbReference>
<comment type="caution">
    <text evidence="2">The sequence shown here is derived from an EMBL/GenBank/DDBJ whole genome shotgun (WGS) entry which is preliminary data.</text>
</comment>
<dbReference type="EMBL" id="JAAXYH010000002">
    <property type="protein sequence ID" value="NMH64353.1"/>
    <property type="molecule type" value="Genomic_DNA"/>
</dbReference>
<dbReference type="Proteomes" id="UP000737113">
    <property type="component" value="Unassembled WGS sequence"/>
</dbReference>
<organism evidence="2 3">
    <name type="scientific">Shewanella salipaludis</name>
    <dbReference type="NCBI Taxonomy" id="2723052"/>
    <lineage>
        <taxon>Bacteria</taxon>
        <taxon>Pseudomonadati</taxon>
        <taxon>Pseudomonadota</taxon>
        <taxon>Gammaproteobacteria</taxon>
        <taxon>Alteromonadales</taxon>
        <taxon>Shewanellaceae</taxon>
        <taxon>Shewanella</taxon>
    </lineage>
</organism>
<dbReference type="InterPro" id="IPR000182">
    <property type="entry name" value="GNAT_dom"/>
</dbReference>
<dbReference type="AlphaFoldDB" id="A0A972FQM0"/>
<name>A0A972FQM0_9GAMM</name>
<dbReference type="CDD" id="cd04301">
    <property type="entry name" value="NAT_SF"/>
    <property type="match status" value="1"/>
</dbReference>
<evidence type="ECO:0000313" key="3">
    <source>
        <dbReference type="Proteomes" id="UP000737113"/>
    </source>
</evidence>
<proteinExistence type="predicted"/>
<gene>
    <name evidence="2" type="ORF">HC757_04125</name>
</gene>
<sequence>MLSRYQTARLRVLEIARDAEPFELNALLQRVTELLTPAVVENLPPYFQGIASLADAERWLELMLSESRLFAVQDKDSGSILGFLFVYIEDEHDAHIGYLLGEAYWGQGLASELIRGLIALAMQAQEWSKLIGGVDKTNQASSNLLRKLGFVERPAVEPSATEPSAIDSQVAFYEYHLSRP</sequence>
<accession>A0A972FQM0</accession>
<dbReference type="PANTHER" id="PTHR43792">
    <property type="entry name" value="GNAT FAMILY, PUTATIVE (AFU_ORTHOLOGUE AFUA_3G00765)-RELATED-RELATED"/>
    <property type="match status" value="1"/>
</dbReference>
<keyword evidence="3" id="KW-1185">Reference proteome</keyword>
<dbReference type="PROSITE" id="PS51186">
    <property type="entry name" value="GNAT"/>
    <property type="match status" value="1"/>
</dbReference>
<dbReference type="GO" id="GO:0016747">
    <property type="term" value="F:acyltransferase activity, transferring groups other than amino-acyl groups"/>
    <property type="evidence" value="ECO:0007669"/>
    <property type="project" value="InterPro"/>
</dbReference>
<dbReference type="InterPro" id="IPR051531">
    <property type="entry name" value="N-acetyltransferase"/>
</dbReference>
<feature type="domain" description="N-acetyltransferase" evidence="1">
    <location>
        <begin position="26"/>
        <end position="180"/>
    </location>
</feature>
<dbReference type="Gene3D" id="3.40.630.30">
    <property type="match status" value="1"/>
</dbReference>
<evidence type="ECO:0000313" key="2">
    <source>
        <dbReference type="EMBL" id="NMH64353.1"/>
    </source>
</evidence>
<protein>
    <submittedName>
        <fullName evidence="2">GNAT family N-acetyltransferase</fullName>
    </submittedName>
</protein>
<dbReference type="PANTHER" id="PTHR43792:SF1">
    <property type="entry name" value="N-ACETYLTRANSFERASE DOMAIN-CONTAINING PROTEIN"/>
    <property type="match status" value="1"/>
</dbReference>
<reference evidence="2" key="1">
    <citation type="submission" date="2020-04" db="EMBL/GenBank/DDBJ databases">
        <title>Description of Shewanella salipaludis sp. nov., isolated from a salt marsh.</title>
        <authorList>
            <person name="Park S."/>
            <person name="Yoon J.-H."/>
        </authorList>
    </citation>
    <scope>NUCLEOTIDE SEQUENCE</scope>
    <source>
        <strain evidence="2">SHSM-M6</strain>
    </source>
</reference>
<evidence type="ECO:0000259" key="1">
    <source>
        <dbReference type="PROSITE" id="PS51186"/>
    </source>
</evidence>
<dbReference type="InterPro" id="IPR016181">
    <property type="entry name" value="Acyl_CoA_acyltransferase"/>
</dbReference>
<dbReference type="SUPFAM" id="SSF55729">
    <property type="entry name" value="Acyl-CoA N-acyltransferases (Nat)"/>
    <property type="match status" value="1"/>
</dbReference>